<dbReference type="EMBL" id="CAJSLV010000042">
    <property type="protein sequence ID" value="CAG6391876.1"/>
    <property type="molecule type" value="Genomic_DNA"/>
</dbReference>
<sequence>MQLRFVGLHGERNGNDSPLTHRVPVGAGACERPPLWQPVHRILAREQRLGYLRQQTGTRLQRTTCLSASEHG</sequence>
<accession>A0A9W4DIB2</accession>
<dbReference type="AlphaFoldDB" id="A0A9W4DIB2"/>
<keyword evidence="3" id="KW-1185">Reference proteome</keyword>
<evidence type="ECO:0000313" key="3">
    <source>
        <dbReference type="Proteomes" id="UP001152519"/>
    </source>
</evidence>
<evidence type="ECO:0000313" key="2">
    <source>
        <dbReference type="EMBL" id="CAG6391876.1"/>
    </source>
</evidence>
<name>A0A9W4DIB2_9ACTN</name>
<evidence type="ECO:0000256" key="1">
    <source>
        <dbReference type="SAM" id="MobiDB-lite"/>
    </source>
</evidence>
<protein>
    <submittedName>
        <fullName evidence="2">Uncharacterized protein</fullName>
    </submittedName>
</protein>
<dbReference type="Proteomes" id="UP001152519">
    <property type="component" value="Unassembled WGS sequence"/>
</dbReference>
<organism evidence="2 3">
    <name type="scientific">Actinacidiphila cocklensis</name>
    <dbReference type="NCBI Taxonomy" id="887465"/>
    <lineage>
        <taxon>Bacteria</taxon>
        <taxon>Bacillati</taxon>
        <taxon>Actinomycetota</taxon>
        <taxon>Actinomycetes</taxon>
        <taxon>Kitasatosporales</taxon>
        <taxon>Streptomycetaceae</taxon>
        <taxon>Actinacidiphila</taxon>
    </lineage>
</organism>
<feature type="region of interest" description="Disordered" evidence="1">
    <location>
        <begin position="1"/>
        <end position="20"/>
    </location>
</feature>
<comment type="caution">
    <text evidence="2">The sequence shown here is derived from an EMBL/GenBank/DDBJ whole genome shotgun (WGS) entry which is preliminary data.</text>
</comment>
<reference evidence="2" key="1">
    <citation type="submission" date="2021-05" db="EMBL/GenBank/DDBJ databases">
        <authorList>
            <person name="Arsene-Ploetze F."/>
        </authorList>
    </citation>
    <scope>NUCLEOTIDE SEQUENCE</scope>
    <source>
        <strain evidence="2">DSM 42138</strain>
    </source>
</reference>
<gene>
    <name evidence="2" type="ORF">SCOCK_140074</name>
</gene>
<proteinExistence type="predicted"/>